<evidence type="ECO:0000256" key="1">
    <source>
        <dbReference type="ARBA" id="ARBA00022741"/>
    </source>
</evidence>
<dbReference type="AlphaFoldDB" id="A0A109FR98"/>
<dbReference type="PANTHER" id="PTHR43158:SF5">
    <property type="entry name" value="ABC TRANSPORTER, ATP-BINDING PROTEIN"/>
    <property type="match status" value="1"/>
</dbReference>
<dbReference type="Gene3D" id="3.40.50.300">
    <property type="entry name" value="P-loop containing nucleotide triphosphate hydrolases"/>
    <property type="match status" value="1"/>
</dbReference>
<protein>
    <submittedName>
        <fullName evidence="4">ABC transporter</fullName>
    </submittedName>
</protein>
<comment type="caution">
    <text evidence="4">The sequence shown here is derived from an EMBL/GenBank/DDBJ whole genome shotgun (WGS) entry which is preliminary data.</text>
</comment>
<dbReference type="EMBL" id="LRPH01000119">
    <property type="protein sequence ID" value="KWU53198.1"/>
    <property type="molecule type" value="Genomic_DNA"/>
</dbReference>
<dbReference type="InterPro" id="IPR027417">
    <property type="entry name" value="P-loop_NTPase"/>
</dbReference>
<dbReference type="GO" id="GO:0016887">
    <property type="term" value="F:ATP hydrolysis activity"/>
    <property type="evidence" value="ECO:0007669"/>
    <property type="project" value="InterPro"/>
</dbReference>
<dbReference type="Pfam" id="PF00005">
    <property type="entry name" value="ABC_tran"/>
    <property type="match status" value="1"/>
</dbReference>
<sequence>MINLFNVTKDYGKNEGLRNFSVTLDSPGIYCLLGKNGAGKTTFLKLIAGHHNASAGEVRVEGHLVNMMRMPEQVYFVPSDAEHFNMRIRDLFKTAKELHSQFDLNFAIEIAEKFKLDLNKKYEQTSFGMKVMVNTILGMASNKAVIILDEPVLGFDAITRNSFYDLLQVCNEQKPKIIIVSTHLIDEISKVAEKLLIIDKGELKLYADTTDIDEMAYSVTGPVDIVEQVTKGLNIIGKKNVGGFVSQYIFDKPIEDTDTVMISPLGLQDFFISLVEEE</sequence>
<accession>A0A109FR98</accession>
<proteinExistence type="predicted"/>
<dbReference type="InterPro" id="IPR003439">
    <property type="entry name" value="ABC_transporter-like_ATP-bd"/>
</dbReference>
<dbReference type="PROSITE" id="PS50893">
    <property type="entry name" value="ABC_TRANSPORTER_2"/>
    <property type="match status" value="1"/>
</dbReference>
<name>A0A109FR98_BACMY</name>
<dbReference type="InterPro" id="IPR003593">
    <property type="entry name" value="AAA+_ATPase"/>
</dbReference>
<dbReference type="RefSeq" id="WP_060752214.1">
    <property type="nucleotide sequence ID" value="NZ_LRPH01000119.1"/>
</dbReference>
<dbReference type="Proteomes" id="UP000065797">
    <property type="component" value="Unassembled WGS sequence"/>
</dbReference>
<reference evidence="4 5" key="1">
    <citation type="submission" date="2016-01" db="EMBL/GenBank/DDBJ databases">
        <authorList>
            <person name="McClelland M."/>
            <person name="Jain A."/>
            <person name="Saraogi P."/>
            <person name="Mendelson R."/>
            <person name="Westerman R."/>
            <person name="SanMiguel P."/>
            <person name="Csonka L."/>
        </authorList>
    </citation>
    <scope>NUCLEOTIDE SEQUENCE [LARGE SCALE GENOMIC DNA]</scope>
    <source>
        <strain evidence="4 5">PE8-15</strain>
    </source>
</reference>
<evidence type="ECO:0000313" key="5">
    <source>
        <dbReference type="Proteomes" id="UP000065797"/>
    </source>
</evidence>
<keyword evidence="2" id="KW-0067">ATP-binding</keyword>
<evidence type="ECO:0000256" key="2">
    <source>
        <dbReference type="ARBA" id="ARBA00022840"/>
    </source>
</evidence>
<keyword evidence="1" id="KW-0547">Nucleotide-binding</keyword>
<evidence type="ECO:0000313" key="4">
    <source>
        <dbReference type="EMBL" id="KWU53198.1"/>
    </source>
</evidence>
<dbReference type="SUPFAM" id="SSF52540">
    <property type="entry name" value="P-loop containing nucleoside triphosphate hydrolases"/>
    <property type="match status" value="1"/>
</dbReference>
<gene>
    <name evidence="4" type="ORF">AWW70_27985</name>
</gene>
<dbReference type="PANTHER" id="PTHR43158">
    <property type="entry name" value="SKFA PEPTIDE EXPORT ATP-BINDING PROTEIN SKFE"/>
    <property type="match status" value="1"/>
</dbReference>
<dbReference type="GO" id="GO:0005524">
    <property type="term" value="F:ATP binding"/>
    <property type="evidence" value="ECO:0007669"/>
    <property type="project" value="UniProtKB-KW"/>
</dbReference>
<feature type="domain" description="ABC transporter" evidence="3">
    <location>
        <begin position="2"/>
        <end position="225"/>
    </location>
</feature>
<evidence type="ECO:0000259" key="3">
    <source>
        <dbReference type="PROSITE" id="PS50893"/>
    </source>
</evidence>
<organism evidence="4 5">
    <name type="scientific">Bacillus mycoides</name>
    <dbReference type="NCBI Taxonomy" id="1405"/>
    <lineage>
        <taxon>Bacteria</taxon>
        <taxon>Bacillati</taxon>
        <taxon>Bacillota</taxon>
        <taxon>Bacilli</taxon>
        <taxon>Bacillales</taxon>
        <taxon>Bacillaceae</taxon>
        <taxon>Bacillus</taxon>
        <taxon>Bacillus cereus group</taxon>
    </lineage>
</organism>
<dbReference type="SMART" id="SM00382">
    <property type="entry name" value="AAA"/>
    <property type="match status" value="1"/>
</dbReference>